<dbReference type="GO" id="GO:0008649">
    <property type="term" value="F:rRNA methyltransferase activity"/>
    <property type="evidence" value="ECO:0007669"/>
    <property type="project" value="InterPro"/>
</dbReference>
<evidence type="ECO:0000256" key="9">
    <source>
        <dbReference type="ARBA" id="ARBA00022806"/>
    </source>
</evidence>
<feature type="domain" description="Helicase C-terminal" evidence="23">
    <location>
        <begin position="1072"/>
        <end position="1234"/>
    </location>
</feature>
<evidence type="ECO:0000256" key="2">
    <source>
        <dbReference type="ARBA" id="ARBA00007863"/>
    </source>
</evidence>
<dbReference type="InterPro" id="IPR044764">
    <property type="entry name" value="DDX52/Rok1_DEADc"/>
</dbReference>
<dbReference type="InterPro" id="IPR037185">
    <property type="entry name" value="EmrE-like"/>
</dbReference>
<dbReference type="GO" id="GO:0022857">
    <property type="term" value="F:transmembrane transporter activity"/>
    <property type="evidence" value="ECO:0007669"/>
    <property type="project" value="InterPro"/>
</dbReference>
<evidence type="ECO:0000256" key="19">
    <source>
        <dbReference type="SAM" id="Coils"/>
    </source>
</evidence>
<keyword evidence="12 21" id="KW-1133">Transmembrane helix</keyword>
<keyword evidence="19" id="KW-0175">Coiled coil</keyword>
<dbReference type="GO" id="GO:0140662">
    <property type="term" value="F:ATP-dependent protein folding chaperone"/>
    <property type="evidence" value="ECO:0007669"/>
    <property type="project" value="InterPro"/>
</dbReference>
<feature type="region of interest" description="Disordered" evidence="20">
    <location>
        <begin position="3006"/>
        <end position="3054"/>
    </location>
</feature>
<evidence type="ECO:0000256" key="18">
    <source>
        <dbReference type="PROSITE-ProRule" id="PRU00708"/>
    </source>
</evidence>
<dbReference type="InterPro" id="IPR000629">
    <property type="entry name" value="RNA-helicase_DEAD-box_CS"/>
</dbReference>
<evidence type="ECO:0000256" key="10">
    <source>
        <dbReference type="ARBA" id="ARBA00022840"/>
    </source>
</evidence>
<comment type="similarity">
    <text evidence="15">Belongs to the DEAD box helicase family. DDX52/ROK1 subfamily.</text>
</comment>
<dbReference type="InterPro" id="IPR014001">
    <property type="entry name" value="Helicase_ATP-bd"/>
</dbReference>
<reference evidence="25" key="1">
    <citation type="submission" date="2021-02" db="EMBL/GenBank/DDBJ databases">
        <authorList>
            <person name="Dougan E. K."/>
            <person name="Rhodes N."/>
            <person name="Thang M."/>
            <person name="Chan C."/>
        </authorList>
    </citation>
    <scope>NUCLEOTIDE SEQUENCE</scope>
</reference>
<evidence type="ECO:0000256" key="11">
    <source>
        <dbReference type="ARBA" id="ARBA00022884"/>
    </source>
</evidence>
<dbReference type="PROSITE" id="PS51375">
    <property type="entry name" value="PPR"/>
    <property type="match status" value="2"/>
</dbReference>
<keyword evidence="11" id="KW-0694">RNA-binding</keyword>
<dbReference type="PROSITE" id="PS51195">
    <property type="entry name" value="Q_MOTIF"/>
    <property type="match status" value="1"/>
</dbReference>
<dbReference type="GO" id="GO:0051082">
    <property type="term" value="F:unfolded protein binding"/>
    <property type="evidence" value="ECO:0007669"/>
    <property type="project" value="InterPro"/>
</dbReference>
<evidence type="ECO:0000256" key="17">
    <source>
        <dbReference type="PROSITE-ProRule" id="PRU00552"/>
    </source>
</evidence>
<comment type="similarity">
    <text evidence="2">Belongs to the SLC35F solute transporter family.</text>
</comment>
<evidence type="ECO:0000256" key="13">
    <source>
        <dbReference type="ARBA" id="ARBA00023136"/>
    </source>
</evidence>
<dbReference type="PROSITE" id="PS00039">
    <property type="entry name" value="DEAD_ATP_HELICASE"/>
    <property type="match status" value="1"/>
</dbReference>
<feature type="transmembrane region" description="Helical" evidence="21">
    <location>
        <begin position="3421"/>
        <end position="3441"/>
    </location>
</feature>
<evidence type="ECO:0000256" key="7">
    <source>
        <dbReference type="ARBA" id="ARBA00022741"/>
    </source>
</evidence>
<comment type="catalytic activity">
    <reaction evidence="16">
        <text>ATP + H2O = ADP + phosphate + H(+)</text>
        <dbReference type="Rhea" id="RHEA:13065"/>
        <dbReference type="ChEBI" id="CHEBI:15377"/>
        <dbReference type="ChEBI" id="CHEBI:15378"/>
        <dbReference type="ChEBI" id="CHEBI:30616"/>
        <dbReference type="ChEBI" id="CHEBI:43474"/>
        <dbReference type="ChEBI" id="CHEBI:456216"/>
        <dbReference type="EC" id="3.6.4.13"/>
    </reaction>
</comment>
<evidence type="ECO:0000256" key="6">
    <source>
        <dbReference type="ARBA" id="ARBA00022692"/>
    </source>
</evidence>
<dbReference type="CDD" id="cd16927">
    <property type="entry name" value="HATPase_Hsp90-like"/>
    <property type="match status" value="1"/>
</dbReference>
<evidence type="ECO:0000259" key="23">
    <source>
        <dbReference type="PROSITE" id="PS51194"/>
    </source>
</evidence>
<sequence length="3563" mass="392613">MDIIINSLYSNKDVFLRELVSNAADACDKKRFLALTESDAPPEPMKLRINTNKDDRLLLIEDNGVGMLKEELKENLGRIARSGTANFVKELGSGEADVSLIGQFGVGFYSAFLVANQVDVYSKSFKKESDGKIWKWSSSGSSYSIKEAEETELFGEQSGTKIVLHLREEAQEYLDTGKLSDLLKKYSEFITFPIELYNEKVQYDQVPDESAPPPKEGEKQKMKSVPRSVYEWDIMNKMKPIWLRNPDVVNESEYTEFYKTTFKAFDDPMTVTHFKVEGQIEFRALVFIPSTMPFELTRDMFSPEGRAMRLYVKRVFINDKFEDLVPRWLTFVRGVVDSEDLPLNVGREILQKSRTLKIIRKRVVRKVLDTIDDLRDKEPNKFESFWTSYGKYFKVGLVEDLDYKDELKRFVRFWSSKSGDNQTSLDEYISRMKEGQDKIYFVTGEGRRAAEIAPAMEKMRLKDYEVLYMVDPLDEICSQSIVDYDGKKLVDINKAGLDLEKSEDEKKEMEETTKEFEDLATWLKKQLGERVQKVQISDRLVESPATLVQGEWGMSPMMQRYMKSQTTSSASDSAFAIGSRNQAILEINPSHNVVKALKNAYETKPDSVETEDMVMMIYETAALIGGYTIEDPGDFARRVTKLMELQAEGAGAGTQDAEAAEDGLRSGIKHAVKNSASVEVAVVGCVLKVFCGILGLKPKWHRCVRHGKCEEKTPTFKQKSVRGPADWMDFFDVLRKGCTFGGTKKSKEVAFGKRKAPDPAIRPSLSTRSSTVLDYFGLDHGDTAAKDQAEPKEAKVAKGAKANGQGYKRPGSWPKGEAKEQEEALDKRALQQKQEAVAALRRRHRIHISPGTPDLVESFDDMASRGVPPWLVRNLTSLGFSQPTPIQMQCFPAIMSGSHVLASAPTGSGKTIAFLGPILALLAKPGKEFARALVVDPSRELAKQTLDEFAKLTSGRKWNGRLVDKLSDKSNIKRLDVAVATPLRLVQLLRDNRISLDSTKHLVFDEADKLLDLGFAPQVDELLTFCPKEKGRLMQTMMFSATLPPVVVDLAGSILTSPLRISIGDVNAAAPDVEQKLLFITSEDGKLFSFRQLLQDGEIKPPALVFVQSKERAKELFGELVYDGIFVDVIHADRTKLQRDNTVKAFRAGKLWVLICTDLMARGVDFKGVETVINYDFPQSAATYIHRIGRTGRAGRNGKAITMFTIEDFESLRSIVGVMRQSGCEVPEWMLRLKARPKKERRMAEWRQPKRKRISTVSGYDRKKSHKRQQMVDASKKRKSGITKAHTGSSKFHQIVARSTLWQPFDVHLSFESGSRAPAAGSRGAAFARVILCPSMLCNPTAGLLTLEVLPQYPGGPGVTELLEASEVHDAAHAVHDKPAGLRLLLDTDGSPALMLDGRTQDPATRQQLCVEVSSKDAMQNVLLEMQALSGARRILVSVCLAALGPLGDVPVLVHHLHFGSRCSLALLASFEARRHQVELRDSEVLKPLLPPPMVESKTFSGATDKEQKCHRLAEGLRRLPRPRAFVPSPARPQAEQIRRRRSNSVERVVSHPFLERLGSDWYSGAMSILELRRGTSEIAALGKAARWQAAVAKLHALHSQELQPGIVTQLSSKDPKRKDTGSQAAGSMQLFASLPSFQLQPDMVKLVCWPPDAVAVVGLQANTFTGNAAMSALERGSNWQLAASILFEVITALGRSSEWLAALQLLEDFKSQELEPGAISFNASIAACAGTSDADASQWHLALHLLRRGRSFIVDFPKLEACSSLLSACGRACRWQAALQAFSGMCYWGPRPDVAACGALLDSFARAGLWVQALQLLNRMSLSRSLSLPEPDMAAYTAVMSACAVAFKWEHAMSCLQDMHHRLVRVSVAACNAAALACERAVQVQPLFDLVNGMQTGRLQADAITYLALTSALGKGQQWQQALGALHSLGCSAVQPSRNLVNSAITACEKGHAWLSAMSVFRELHRLKIQPTVVSSSAAITAAAAQQEWKPAVHLLDDMSSWQVQPDEIAWNSMLDASELSSQWTLACKLLARMASSVSTVALLAATGASEGAEHSKALMPLLAQLRSQCKKDLVDEAQRRNVRAEEAPGSLSHVLEAHEVLAAHGAASSELQLGAATAIFRPCLASLQSLCDHGVRSPEATSQLWEPVLERQFSLGLHCAVTVAFASDVFTRLALDNVAMAARPQGHSRSSWSSRAAHASRYVSRRLSDKTPSAESLAGWLASSLAMREGRKWRNIRGLVLGYGGDSDEVGPLRQITAELGRICQTDVVAAWHGLSCLQEAAVQANVIQFNTVISGCQKHSNWQLALHLLGSIERQGMLADVRSCSSALEACSRAVMWQAAVTLFGSCLGSVQPDIILARVSSAISACGAGSQWPAALDLLYTLSTWQLQASEITYTNCFSALARGEQWQHSLALLLSMPQARLQPNAFSFSACLSACETSSSWPSALQILELMPGWTMPAYNSVLTSCVTGSRWDLALGLYDSLKAGEGLNPTSVTYTALMGGAAQAQLWTLALHLVTEMQLLQVRSSTITWNSLMDVLHGAEQWLRALEVFAQLPKLSLQTDSISFVTAIRAAASASNWRHAIGLLADMPKAGVAVDRFACSSAIQACHQVSQWQQAIRMFACATSQKVEIDSVVCTAAIAAAGKAGYWQHALGVLRFMSTHDVQRNAVVYSSAISACARTGQWQLVLDLVQEMVENGCRSFSASKYDHTVQAGSSLDCFKHTVLVCLLQHFTSTAEPVHFVDTHAGRGIYLLDSRCSAESQNSEYGISQMLHRLGETPMPPSAACEYALAVKRHNKSALRTRAGLRFYPGSTVLALAWLRPQDTATVFEISEEMFSDLAGNIQHINTIRRKEAICADSYWWLLHRHIPTGKALVMIDPPCDPYDLHMAWSLFLVRKLRFERPQCCILMWYPCLDTVQTSNLHGQAAFLNTGEVLAAEFAVEDPTRTSLQSSGVLVFNPPPAADMLEELLHFLAGCLGSGPAKVHVKVFQLCAGETSKSARSSSLASTIRPSRSQKTRTHVDAGARKKETCCGQAAARKPTGWDDASEARDGPKYRRDFLAQQHAKVWKLQEQLSRCHVEKERQEQRFGHVRRARAAAKQELNTRGHERKPGVRSSRNKDSRLKGEASTSLGSSHLEHCMKLSVQATFESLCDTSPSHGLSRDFSFKAMTIGQDNPAGHGSEVTREGLGSRGLCTSVSLTSLLLGQVTSVMNTLTGIFTSTLASDGISIPTIQSSLNYLLLAPLILLAYPQIRQEGLRLPWWRYALWALADVEGNCLVVLAYRYTSVASVMLLDGFTAAVVMLLSRLLLGTRYSKYHLAACFVCLCGLSLTVFADSSKTESTHLAWLGDLLVLLGCCCYASSNIQEEHLLKHGCSRYEALGMLGVCGSIISCIQAITLEGRNFVDITWSWKDITCLIGFQLCLFGVYMLVSIFLQIADAAVFNMSLLTCDVYSILFSWQVQHRDISWTYGPDRGPPLVAEQVCVVCGCLVPERSARYCAGCLPGTQREALDLRKSVGKSLATQASLQRRLEIQQEERTQLEVKHTDLEAKLYAAETGRP</sequence>
<dbReference type="InterPro" id="IPR020568">
    <property type="entry name" value="Ribosomal_Su5_D2-typ_SF"/>
</dbReference>
<dbReference type="Gene3D" id="1.20.120.790">
    <property type="entry name" value="Heat shock protein 90, C-terminal domain"/>
    <property type="match status" value="1"/>
</dbReference>
<comment type="similarity">
    <text evidence="3">Belongs to the heat shock protein 90 family.</text>
</comment>
<evidence type="ECO:0000256" key="12">
    <source>
        <dbReference type="ARBA" id="ARBA00022989"/>
    </source>
</evidence>
<gene>
    <name evidence="25" type="primary">hspD</name>
    <name evidence="25" type="ORF">SNEC2469_LOCUS32529</name>
</gene>
<dbReference type="Gene3D" id="1.25.40.10">
    <property type="entry name" value="Tetratricopeptide repeat domain"/>
    <property type="match status" value="7"/>
</dbReference>
<dbReference type="PROSITE" id="PS51192">
    <property type="entry name" value="HELICASE_ATP_BIND_1"/>
    <property type="match status" value="1"/>
</dbReference>
<protein>
    <recommendedName>
        <fullName evidence="4">RNA helicase</fullName>
        <ecNumber evidence="4">3.6.4.13</ecNumber>
    </recommendedName>
</protein>
<keyword evidence="10" id="KW-0067">ATP-binding</keyword>
<evidence type="ECO:0000259" key="22">
    <source>
        <dbReference type="PROSITE" id="PS51192"/>
    </source>
</evidence>
<dbReference type="InterPro" id="IPR019805">
    <property type="entry name" value="Heat_shock_protein_90_CS"/>
</dbReference>
<dbReference type="InterPro" id="IPR001650">
    <property type="entry name" value="Helicase_C-like"/>
</dbReference>
<dbReference type="InterPro" id="IPR029063">
    <property type="entry name" value="SAM-dependent_MTases_sf"/>
</dbReference>
<evidence type="ECO:0000256" key="8">
    <source>
        <dbReference type="ARBA" id="ARBA00022801"/>
    </source>
</evidence>
<dbReference type="Pfam" id="PF04378">
    <property type="entry name" value="RsmJ"/>
    <property type="match status" value="1"/>
</dbReference>
<dbReference type="PRINTS" id="PR00775">
    <property type="entry name" value="HEATSHOCK90"/>
</dbReference>
<dbReference type="PANTHER" id="PTHR11528">
    <property type="entry name" value="HEAT SHOCK PROTEIN 90 FAMILY MEMBER"/>
    <property type="match status" value="1"/>
</dbReference>
<keyword evidence="9" id="KW-0347">Helicase</keyword>
<dbReference type="InterPro" id="IPR011545">
    <property type="entry name" value="DEAD/DEAH_box_helicase_dom"/>
</dbReference>
<keyword evidence="5" id="KW-0813">Transport</keyword>
<keyword evidence="8" id="KW-0378">Hydrolase</keyword>
<dbReference type="GO" id="GO:0016020">
    <property type="term" value="C:membrane"/>
    <property type="evidence" value="ECO:0007669"/>
    <property type="project" value="UniProtKB-SubCell"/>
</dbReference>
<feature type="region of interest" description="Disordered" evidence="20">
    <location>
        <begin position="3085"/>
        <end position="3134"/>
    </location>
</feature>
<feature type="coiled-coil region" evidence="19">
    <location>
        <begin position="3527"/>
        <end position="3554"/>
    </location>
</feature>
<dbReference type="SUPFAM" id="SSF110942">
    <property type="entry name" value="HSP90 C-terminal domain"/>
    <property type="match status" value="1"/>
</dbReference>
<dbReference type="SUPFAM" id="SSF52540">
    <property type="entry name" value="P-loop containing nucleoside triphosphate hydrolases"/>
    <property type="match status" value="1"/>
</dbReference>
<dbReference type="SMART" id="SM00490">
    <property type="entry name" value="HELICc"/>
    <property type="match status" value="1"/>
</dbReference>
<dbReference type="PROSITE" id="PS51194">
    <property type="entry name" value="HELICASE_CTER"/>
    <property type="match status" value="1"/>
</dbReference>
<dbReference type="HAMAP" id="MF_00505">
    <property type="entry name" value="HSP90"/>
    <property type="match status" value="1"/>
</dbReference>
<feature type="region of interest" description="Disordered" evidence="20">
    <location>
        <begin position="1241"/>
        <end position="1289"/>
    </location>
</feature>
<dbReference type="NCBIfam" id="NF003555">
    <property type="entry name" value="PRK05218.1"/>
    <property type="match status" value="1"/>
</dbReference>
<keyword evidence="13 21" id="KW-0472">Membrane</keyword>
<dbReference type="GO" id="GO:0003724">
    <property type="term" value="F:RNA helicase activity"/>
    <property type="evidence" value="ECO:0007669"/>
    <property type="project" value="UniProtKB-EC"/>
</dbReference>
<dbReference type="Gene3D" id="3.30.565.10">
    <property type="entry name" value="Histidine kinase-like ATPase, C-terminal domain"/>
    <property type="match status" value="1"/>
</dbReference>
<dbReference type="GO" id="GO:0070475">
    <property type="term" value="P:rRNA base methylation"/>
    <property type="evidence" value="ECO:0007669"/>
    <property type="project" value="InterPro"/>
</dbReference>
<feature type="transmembrane region" description="Helical" evidence="21">
    <location>
        <begin position="3350"/>
        <end position="3369"/>
    </location>
</feature>
<feature type="region of interest" description="Disordered" evidence="20">
    <location>
        <begin position="787"/>
        <end position="822"/>
    </location>
</feature>
<dbReference type="GO" id="GO:0016887">
    <property type="term" value="F:ATP hydrolysis activity"/>
    <property type="evidence" value="ECO:0007669"/>
    <property type="project" value="InterPro"/>
</dbReference>
<name>A0A813BYU4_9DINO</name>
<keyword evidence="14" id="KW-0143">Chaperone</keyword>
<dbReference type="InterPro" id="IPR020575">
    <property type="entry name" value="Hsp90_N"/>
</dbReference>
<dbReference type="InterPro" id="IPR001404">
    <property type="entry name" value="Hsp90_fam"/>
</dbReference>
<dbReference type="InterPro" id="IPR037196">
    <property type="entry name" value="HSP90_C"/>
</dbReference>
<dbReference type="CDD" id="cd17957">
    <property type="entry name" value="DEADc_DDX52"/>
    <property type="match status" value="1"/>
</dbReference>
<feature type="transmembrane region" description="Helical" evidence="21">
    <location>
        <begin position="3381"/>
        <end position="3401"/>
    </location>
</feature>
<dbReference type="CDD" id="cd18787">
    <property type="entry name" value="SF2_C_DEAD"/>
    <property type="match status" value="1"/>
</dbReference>
<dbReference type="InterPro" id="IPR014014">
    <property type="entry name" value="RNA_helicase_DEAD_Q_motif"/>
</dbReference>
<evidence type="ECO:0000259" key="24">
    <source>
        <dbReference type="PROSITE" id="PS51195"/>
    </source>
</evidence>
<dbReference type="EC" id="3.6.4.13" evidence="4"/>
<dbReference type="InterPro" id="IPR036890">
    <property type="entry name" value="HATPase_C_sf"/>
</dbReference>
<dbReference type="Pfam" id="PF06027">
    <property type="entry name" value="SLC35F"/>
    <property type="match status" value="1"/>
</dbReference>
<accession>A0A813BYU4</accession>
<feature type="transmembrane region" description="Helical" evidence="21">
    <location>
        <begin position="3294"/>
        <end position="3313"/>
    </location>
</feature>
<dbReference type="OrthoDB" id="360161at2759"/>
<proteinExistence type="inferred from homology"/>
<dbReference type="Pfam" id="PF00270">
    <property type="entry name" value="DEAD"/>
    <property type="match status" value="1"/>
</dbReference>
<dbReference type="InterPro" id="IPR011990">
    <property type="entry name" value="TPR-like_helical_dom_sf"/>
</dbReference>
<dbReference type="SUPFAM" id="SSF54211">
    <property type="entry name" value="Ribosomal protein S5 domain 2-like"/>
    <property type="match status" value="1"/>
</dbReference>
<evidence type="ECO:0000256" key="5">
    <source>
        <dbReference type="ARBA" id="ARBA00022448"/>
    </source>
</evidence>
<dbReference type="GO" id="GO:0005524">
    <property type="term" value="F:ATP binding"/>
    <property type="evidence" value="ECO:0007669"/>
    <property type="project" value="UniProtKB-KW"/>
</dbReference>
<dbReference type="EMBL" id="CAJNJA010082475">
    <property type="protein sequence ID" value="CAE7932823.1"/>
    <property type="molecule type" value="Genomic_DNA"/>
</dbReference>
<feature type="compositionally biased region" description="Basic and acidic residues" evidence="20">
    <location>
        <begin position="3106"/>
        <end position="3129"/>
    </location>
</feature>
<dbReference type="PROSITE" id="PS00298">
    <property type="entry name" value="HSP90"/>
    <property type="match status" value="1"/>
</dbReference>
<keyword evidence="7" id="KW-0547">Nucleotide-binding</keyword>
<feature type="domain" description="DEAD-box RNA helicase Q" evidence="24">
    <location>
        <begin position="860"/>
        <end position="888"/>
    </location>
</feature>
<dbReference type="GO" id="GO:0003723">
    <property type="term" value="F:RNA binding"/>
    <property type="evidence" value="ECO:0007669"/>
    <property type="project" value="UniProtKB-KW"/>
</dbReference>
<comment type="subcellular location">
    <subcellularLocation>
        <location evidence="1">Membrane</location>
        <topology evidence="1">Multi-pass membrane protein</topology>
    </subcellularLocation>
</comment>
<dbReference type="Gene3D" id="3.40.50.300">
    <property type="entry name" value="P-loop containing nucleotide triphosphate hydrolases"/>
    <property type="match status" value="2"/>
</dbReference>
<comment type="caution">
    <text evidence="25">The sequence shown here is derived from an EMBL/GenBank/DDBJ whole genome shotgun (WGS) entry which is preliminary data.</text>
</comment>
<evidence type="ECO:0000313" key="26">
    <source>
        <dbReference type="Proteomes" id="UP000601435"/>
    </source>
</evidence>
<evidence type="ECO:0000256" key="21">
    <source>
        <dbReference type="SAM" id="Phobius"/>
    </source>
</evidence>
<feature type="repeat" description="PPR" evidence="18">
    <location>
        <begin position="2288"/>
        <end position="2322"/>
    </location>
</feature>
<dbReference type="SMART" id="SM00487">
    <property type="entry name" value="DEXDc"/>
    <property type="match status" value="1"/>
</dbReference>
<feature type="repeat" description="PPR" evidence="18">
    <location>
        <begin position="2671"/>
        <end position="2705"/>
    </location>
</feature>
<evidence type="ECO:0000256" key="14">
    <source>
        <dbReference type="ARBA" id="ARBA00023186"/>
    </source>
</evidence>
<evidence type="ECO:0000256" key="20">
    <source>
        <dbReference type="SAM" id="MobiDB-lite"/>
    </source>
</evidence>
<dbReference type="InterPro" id="IPR027417">
    <property type="entry name" value="P-loop_NTPase"/>
</dbReference>
<evidence type="ECO:0000313" key="25">
    <source>
        <dbReference type="EMBL" id="CAE7932823.1"/>
    </source>
</evidence>
<dbReference type="Gene3D" id="3.30.230.80">
    <property type="match status" value="1"/>
</dbReference>
<feature type="compositionally biased region" description="Basic and acidic residues" evidence="20">
    <location>
        <begin position="3023"/>
        <end position="3034"/>
    </location>
</feature>
<dbReference type="Gene3D" id="3.40.50.11260">
    <property type="match status" value="1"/>
</dbReference>
<evidence type="ECO:0000256" key="16">
    <source>
        <dbReference type="ARBA" id="ARBA00047984"/>
    </source>
</evidence>
<feature type="non-terminal residue" evidence="25">
    <location>
        <position position="1"/>
    </location>
</feature>
<dbReference type="Pfam" id="PF01535">
    <property type="entry name" value="PPR"/>
    <property type="match status" value="3"/>
</dbReference>
<feature type="domain" description="Helicase ATP-binding" evidence="22">
    <location>
        <begin position="891"/>
        <end position="1061"/>
    </location>
</feature>
<dbReference type="Pfam" id="PF00183">
    <property type="entry name" value="HSP90"/>
    <property type="match status" value="1"/>
</dbReference>
<evidence type="ECO:0000256" key="4">
    <source>
        <dbReference type="ARBA" id="ARBA00012552"/>
    </source>
</evidence>
<feature type="transmembrane region" description="Helical" evidence="21">
    <location>
        <begin position="3320"/>
        <end position="3338"/>
    </location>
</feature>
<dbReference type="Proteomes" id="UP000601435">
    <property type="component" value="Unassembled WGS sequence"/>
</dbReference>
<dbReference type="SUPFAM" id="SSF55874">
    <property type="entry name" value="ATPase domain of HSP90 chaperone/DNA topoisomerase II/histidine kinase"/>
    <property type="match status" value="1"/>
</dbReference>
<feature type="coiled-coil region" evidence="19">
    <location>
        <begin position="492"/>
        <end position="519"/>
    </location>
</feature>
<dbReference type="SUPFAM" id="SSF53335">
    <property type="entry name" value="S-adenosyl-L-methionine-dependent methyltransferases"/>
    <property type="match status" value="1"/>
</dbReference>
<evidence type="ECO:0000256" key="3">
    <source>
        <dbReference type="ARBA" id="ARBA00008239"/>
    </source>
</evidence>
<dbReference type="GO" id="GO:0030490">
    <property type="term" value="P:maturation of SSU-rRNA"/>
    <property type="evidence" value="ECO:0007669"/>
    <property type="project" value="InterPro"/>
</dbReference>
<evidence type="ECO:0000256" key="1">
    <source>
        <dbReference type="ARBA" id="ARBA00004141"/>
    </source>
</evidence>
<dbReference type="Pfam" id="PF00271">
    <property type="entry name" value="Helicase_C"/>
    <property type="match status" value="1"/>
</dbReference>
<evidence type="ECO:0000256" key="15">
    <source>
        <dbReference type="ARBA" id="ARBA00024355"/>
    </source>
</evidence>
<keyword evidence="26" id="KW-1185">Reference proteome</keyword>
<dbReference type="InterPro" id="IPR009262">
    <property type="entry name" value="SLC35_F1/F2/F6"/>
</dbReference>
<organism evidence="25 26">
    <name type="scientific">Symbiodinium necroappetens</name>
    <dbReference type="NCBI Taxonomy" id="1628268"/>
    <lineage>
        <taxon>Eukaryota</taxon>
        <taxon>Sar</taxon>
        <taxon>Alveolata</taxon>
        <taxon>Dinophyceae</taxon>
        <taxon>Suessiales</taxon>
        <taxon>Symbiodiniaceae</taxon>
        <taxon>Symbiodinium</taxon>
    </lineage>
</organism>
<dbReference type="SUPFAM" id="SSF103481">
    <property type="entry name" value="Multidrug resistance efflux transporter EmrE"/>
    <property type="match status" value="1"/>
</dbReference>
<dbReference type="InterPro" id="IPR007473">
    <property type="entry name" value="RlmJ"/>
</dbReference>
<feature type="short sequence motif" description="Q motif" evidence="17">
    <location>
        <begin position="860"/>
        <end position="888"/>
    </location>
</feature>
<dbReference type="Gene3D" id="3.40.50.150">
    <property type="entry name" value="Vaccinia Virus protein VP39"/>
    <property type="match status" value="1"/>
</dbReference>
<keyword evidence="6 21" id="KW-0812">Transmembrane</keyword>
<feature type="compositionally biased region" description="Basic and acidic residues" evidence="20">
    <location>
        <begin position="787"/>
        <end position="796"/>
    </location>
</feature>
<dbReference type="Pfam" id="PF13589">
    <property type="entry name" value="HATPase_c_3"/>
    <property type="match status" value="1"/>
</dbReference>
<dbReference type="NCBIfam" id="TIGR00756">
    <property type="entry name" value="PPR"/>
    <property type="match status" value="1"/>
</dbReference>
<dbReference type="InterPro" id="IPR002885">
    <property type="entry name" value="PPR_rpt"/>
</dbReference>